<dbReference type="RefSeq" id="WP_111537067.1">
    <property type="nucleotide sequence ID" value="NZ_QKZL01000006.1"/>
</dbReference>
<sequence length="176" mass="19230">MSKRSTPYPSRRRKGFQQTANLLQPQIRRVGESRGFAVSRLLTHWTEIVGTEIAAIARPVHVSYGRQGLGATLTILTSGAQAPILEMRKEWLREKVNACYGYAAIRQIRLTQTSPEHVSSAFAQDGPEAPAVPDPEITRIAGEAAAPVRDPGLRAALERLGTHVLGSDPNRTKDTP</sequence>
<evidence type="ECO:0000313" key="2">
    <source>
        <dbReference type="Proteomes" id="UP000248916"/>
    </source>
</evidence>
<dbReference type="Pfam" id="PF05258">
    <property type="entry name" value="DciA"/>
    <property type="match status" value="1"/>
</dbReference>
<dbReference type="Proteomes" id="UP000248916">
    <property type="component" value="Unassembled WGS sequence"/>
</dbReference>
<dbReference type="InterPro" id="IPR010593">
    <property type="entry name" value="DUF1159"/>
</dbReference>
<reference evidence="1 2" key="1">
    <citation type="submission" date="2018-06" db="EMBL/GenBank/DDBJ databases">
        <title>Genomic Encyclopedia of Archaeal and Bacterial Type Strains, Phase II (KMG-II): from individual species to whole genera.</title>
        <authorList>
            <person name="Goeker M."/>
        </authorList>
    </citation>
    <scope>NUCLEOTIDE SEQUENCE [LARGE SCALE GENOMIC DNA]</scope>
    <source>
        <strain evidence="1 2">DSM 22009</strain>
    </source>
</reference>
<dbReference type="EMBL" id="QKZL01000006">
    <property type="protein sequence ID" value="PZX16534.1"/>
    <property type="molecule type" value="Genomic_DNA"/>
</dbReference>
<organism evidence="1 2">
    <name type="scientific">Palleronia aestuarii</name>
    <dbReference type="NCBI Taxonomy" id="568105"/>
    <lineage>
        <taxon>Bacteria</taxon>
        <taxon>Pseudomonadati</taxon>
        <taxon>Pseudomonadota</taxon>
        <taxon>Alphaproteobacteria</taxon>
        <taxon>Rhodobacterales</taxon>
        <taxon>Roseobacteraceae</taxon>
        <taxon>Palleronia</taxon>
    </lineage>
</organism>
<evidence type="ECO:0000313" key="1">
    <source>
        <dbReference type="EMBL" id="PZX16534.1"/>
    </source>
</evidence>
<accession>A0A2W7NIM2</accession>
<proteinExistence type="predicted"/>
<gene>
    <name evidence="1" type="ORF">LX81_01903</name>
</gene>
<name>A0A2W7NIM2_9RHOB</name>
<keyword evidence="2" id="KW-1185">Reference proteome</keyword>
<dbReference type="PIRSF" id="PIRSF032064">
    <property type="entry name" value="UCP032064"/>
    <property type="match status" value="1"/>
</dbReference>
<dbReference type="OrthoDB" id="7160947at2"/>
<dbReference type="InterPro" id="IPR007922">
    <property type="entry name" value="DciA-like"/>
</dbReference>
<dbReference type="AlphaFoldDB" id="A0A2W7NIM2"/>
<protein>
    <submittedName>
        <fullName evidence="1">Uncharacterized protein</fullName>
    </submittedName>
</protein>
<comment type="caution">
    <text evidence="1">The sequence shown here is derived from an EMBL/GenBank/DDBJ whole genome shotgun (WGS) entry which is preliminary data.</text>
</comment>